<dbReference type="EMBL" id="KZ110597">
    <property type="protein sequence ID" value="OSX62102.1"/>
    <property type="molecule type" value="Genomic_DNA"/>
</dbReference>
<evidence type="ECO:0000313" key="2">
    <source>
        <dbReference type="Proteomes" id="UP000194127"/>
    </source>
</evidence>
<dbReference type="RefSeq" id="XP_024338896.1">
    <property type="nucleotide sequence ID" value="XM_024485464.1"/>
</dbReference>
<name>A0A1X6N0V0_9APHY</name>
<dbReference type="OrthoDB" id="2752506at2759"/>
<accession>A0A1X6N0V0</accession>
<organism evidence="1 2">
    <name type="scientific">Postia placenta MAD-698-R-SB12</name>
    <dbReference type="NCBI Taxonomy" id="670580"/>
    <lineage>
        <taxon>Eukaryota</taxon>
        <taxon>Fungi</taxon>
        <taxon>Dikarya</taxon>
        <taxon>Basidiomycota</taxon>
        <taxon>Agaricomycotina</taxon>
        <taxon>Agaricomycetes</taxon>
        <taxon>Polyporales</taxon>
        <taxon>Adustoporiaceae</taxon>
        <taxon>Rhodonia</taxon>
    </lineage>
</organism>
<dbReference type="STRING" id="670580.A0A1X6N0V0"/>
<proteinExistence type="predicted"/>
<dbReference type="GeneID" id="36330413"/>
<gene>
    <name evidence="1" type="ORF">POSPLADRAFT_1142726</name>
</gene>
<dbReference type="AlphaFoldDB" id="A0A1X6N0V0"/>
<evidence type="ECO:0000313" key="1">
    <source>
        <dbReference type="EMBL" id="OSX62102.1"/>
    </source>
</evidence>
<sequence>MHLIHPGIEDNHPIIALVHVDCIVHAVHLMPVLYGTMIPHDFHSSYSLDNFNSFYVNEYAD</sequence>
<protein>
    <submittedName>
        <fullName evidence="1">Uncharacterized protein</fullName>
    </submittedName>
</protein>
<dbReference type="Proteomes" id="UP000194127">
    <property type="component" value="Unassembled WGS sequence"/>
</dbReference>
<keyword evidence="2" id="KW-1185">Reference proteome</keyword>
<reference evidence="1 2" key="1">
    <citation type="submission" date="2017-04" db="EMBL/GenBank/DDBJ databases">
        <title>Genome Sequence of the Model Brown-Rot Fungus Postia placenta SB12.</title>
        <authorList>
            <consortium name="DOE Joint Genome Institute"/>
            <person name="Gaskell J."/>
            <person name="Kersten P."/>
            <person name="Larrondo L.F."/>
            <person name="Canessa P."/>
            <person name="Martinez D."/>
            <person name="Hibbett D."/>
            <person name="Schmoll M."/>
            <person name="Kubicek C.P."/>
            <person name="Martinez A.T."/>
            <person name="Yadav J."/>
            <person name="Master E."/>
            <person name="Magnuson J.K."/>
            <person name="James T."/>
            <person name="Yaver D."/>
            <person name="Berka R."/>
            <person name="Labutti K."/>
            <person name="Lipzen A."/>
            <person name="Aerts A."/>
            <person name="Barry K."/>
            <person name="Henrissat B."/>
            <person name="Blanchette R."/>
            <person name="Grigoriev I."/>
            <person name="Cullen D."/>
        </authorList>
    </citation>
    <scope>NUCLEOTIDE SEQUENCE [LARGE SCALE GENOMIC DNA]</scope>
    <source>
        <strain evidence="1 2">MAD-698-R-SB12</strain>
    </source>
</reference>